<sequence length="163" mass="18922">MATKADSLFSKEQHFITDNLQTKKNENQYLNQSQKCSVLIPVHFNSKINNNKFFDPSISDIFQEKKKPWHKSLKNFNFATITDRIEVDEAKMIWRTRLNTTNNNNSTLSLHIKAYENSMKNGFEKKNLKRVFVDDASTFNIQVIKVGTVAVKKISLLLKPLLQ</sequence>
<name>A0AC35GQA3_9BILA</name>
<organism evidence="1 2">
    <name type="scientific">Panagrolaimus sp. PS1159</name>
    <dbReference type="NCBI Taxonomy" id="55785"/>
    <lineage>
        <taxon>Eukaryota</taxon>
        <taxon>Metazoa</taxon>
        <taxon>Ecdysozoa</taxon>
        <taxon>Nematoda</taxon>
        <taxon>Chromadorea</taxon>
        <taxon>Rhabditida</taxon>
        <taxon>Tylenchina</taxon>
        <taxon>Panagrolaimomorpha</taxon>
        <taxon>Panagrolaimoidea</taxon>
        <taxon>Panagrolaimidae</taxon>
        <taxon>Panagrolaimus</taxon>
    </lineage>
</organism>
<dbReference type="WBParaSite" id="PS1159_v2.g7391.t1">
    <property type="protein sequence ID" value="PS1159_v2.g7391.t1"/>
    <property type="gene ID" value="PS1159_v2.g7391"/>
</dbReference>
<evidence type="ECO:0000313" key="1">
    <source>
        <dbReference type="Proteomes" id="UP000887580"/>
    </source>
</evidence>
<protein>
    <submittedName>
        <fullName evidence="2">Uncharacterized protein</fullName>
    </submittedName>
</protein>
<proteinExistence type="predicted"/>
<reference evidence="2" key="1">
    <citation type="submission" date="2022-11" db="UniProtKB">
        <authorList>
            <consortium name="WormBaseParasite"/>
        </authorList>
    </citation>
    <scope>IDENTIFICATION</scope>
</reference>
<dbReference type="Proteomes" id="UP000887580">
    <property type="component" value="Unplaced"/>
</dbReference>
<accession>A0AC35GQA3</accession>
<evidence type="ECO:0000313" key="2">
    <source>
        <dbReference type="WBParaSite" id="PS1159_v2.g7391.t1"/>
    </source>
</evidence>